<dbReference type="Pfam" id="PF12164">
    <property type="entry name" value="SporV_AA"/>
    <property type="match status" value="1"/>
</dbReference>
<accession>A0A9D2JSR9</accession>
<protein>
    <submittedName>
        <fullName evidence="3">Stage V sporulation protein AA</fullName>
    </submittedName>
</protein>
<name>A0A9D2JSR9_9FIRM</name>
<evidence type="ECO:0000256" key="1">
    <source>
        <dbReference type="SAM" id="Phobius"/>
    </source>
</evidence>
<sequence>MSEILYIQTEKNVEVHNHQVYLQDVAKLACSNQKVLNRNRMRRVLTLPENETGRYVVSAVDLVKAVAREEESVDVTHIGEANFVLSYEKKQKERTWISWMKTGLVCLLSFFGAAFSIMTFNTDVDTAGLFDQISRQLAGGASQGAQVLKFFYSLGIGVGVVFFFNHFGHGKITQDPTPIEVQMRTYEEDVDKALIAEHDRQESPEKKEGASS</sequence>
<dbReference type="Gene3D" id="2.60.480.10">
    <property type="entry name" value="eubacterium ventriosum atcc domain"/>
    <property type="match status" value="1"/>
</dbReference>
<evidence type="ECO:0000313" key="4">
    <source>
        <dbReference type="Proteomes" id="UP000824056"/>
    </source>
</evidence>
<dbReference type="InterPro" id="IPR021997">
    <property type="entry name" value="SporV_AA"/>
</dbReference>
<dbReference type="AlphaFoldDB" id="A0A9D2JSR9"/>
<comment type="caution">
    <text evidence="3">The sequence shown here is derived from an EMBL/GenBank/DDBJ whole genome shotgun (WGS) entry which is preliminary data.</text>
</comment>
<dbReference type="Proteomes" id="UP000824056">
    <property type="component" value="Unassembled WGS sequence"/>
</dbReference>
<feature type="transmembrane region" description="Helical" evidence="1">
    <location>
        <begin position="150"/>
        <end position="168"/>
    </location>
</feature>
<evidence type="ECO:0000313" key="3">
    <source>
        <dbReference type="EMBL" id="HIZ66006.1"/>
    </source>
</evidence>
<gene>
    <name evidence="3" type="ORF">H9809_08950</name>
</gene>
<keyword evidence="1" id="KW-1133">Transmembrane helix</keyword>
<feature type="transmembrane region" description="Helical" evidence="1">
    <location>
        <begin position="99"/>
        <end position="120"/>
    </location>
</feature>
<keyword evidence="1" id="KW-0472">Membrane</keyword>
<reference evidence="3" key="1">
    <citation type="journal article" date="2021" name="PeerJ">
        <title>Extensive microbial diversity within the chicken gut microbiome revealed by metagenomics and culture.</title>
        <authorList>
            <person name="Gilroy R."/>
            <person name="Ravi A."/>
            <person name="Getino M."/>
            <person name="Pursley I."/>
            <person name="Horton D.L."/>
            <person name="Alikhan N.F."/>
            <person name="Baker D."/>
            <person name="Gharbi K."/>
            <person name="Hall N."/>
            <person name="Watson M."/>
            <person name="Adriaenssens E.M."/>
            <person name="Foster-Nyarko E."/>
            <person name="Jarju S."/>
            <person name="Secka A."/>
            <person name="Antonio M."/>
            <person name="Oren A."/>
            <person name="Chaudhuri R.R."/>
            <person name="La Ragione R."/>
            <person name="Hildebrand F."/>
            <person name="Pallen M.J."/>
        </authorList>
    </citation>
    <scope>NUCLEOTIDE SEQUENCE</scope>
    <source>
        <strain evidence="3">1068</strain>
    </source>
</reference>
<reference evidence="3" key="2">
    <citation type="submission" date="2021-04" db="EMBL/GenBank/DDBJ databases">
        <authorList>
            <person name="Gilroy R."/>
        </authorList>
    </citation>
    <scope>NUCLEOTIDE SEQUENCE</scope>
    <source>
        <strain evidence="3">1068</strain>
    </source>
</reference>
<dbReference type="InterPro" id="IPR038548">
    <property type="entry name" value="SporV_AA_N_sf"/>
</dbReference>
<proteinExistence type="predicted"/>
<dbReference type="EMBL" id="DXBG01000205">
    <property type="protein sequence ID" value="HIZ66006.1"/>
    <property type="molecule type" value="Genomic_DNA"/>
</dbReference>
<organism evidence="3 4">
    <name type="scientific">Candidatus Blautia pullicola</name>
    <dbReference type="NCBI Taxonomy" id="2838498"/>
    <lineage>
        <taxon>Bacteria</taxon>
        <taxon>Bacillati</taxon>
        <taxon>Bacillota</taxon>
        <taxon>Clostridia</taxon>
        <taxon>Lachnospirales</taxon>
        <taxon>Lachnospiraceae</taxon>
        <taxon>Blautia</taxon>
    </lineage>
</organism>
<evidence type="ECO:0000259" key="2">
    <source>
        <dbReference type="Pfam" id="PF12164"/>
    </source>
</evidence>
<feature type="domain" description="Stage V sporulation protein AA" evidence="2">
    <location>
        <begin position="3"/>
        <end position="90"/>
    </location>
</feature>
<keyword evidence="1" id="KW-0812">Transmembrane</keyword>